<gene>
    <name evidence="1" type="ORF">DPMN_154136</name>
</gene>
<name>A0A9D4FNM9_DREPO</name>
<evidence type="ECO:0000313" key="1">
    <source>
        <dbReference type="EMBL" id="KAH3800503.1"/>
    </source>
</evidence>
<proteinExistence type="predicted"/>
<accession>A0A9D4FNM9</accession>
<dbReference type="Proteomes" id="UP000828390">
    <property type="component" value="Unassembled WGS sequence"/>
</dbReference>
<organism evidence="1 2">
    <name type="scientific">Dreissena polymorpha</name>
    <name type="common">Zebra mussel</name>
    <name type="synonym">Mytilus polymorpha</name>
    <dbReference type="NCBI Taxonomy" id="45954"/>
    <lineage>
        <taxon>Eukaryota</taxon>
        <taxon>Metazoa</taxon>
        <taxon>Spiralia</taxon>
        <taxon>Lophotrochozoa</taxon>
        <taxon>Mollusca</taxon>
        <taxon>Bivalvia</taxon>
        <taxon>Autobranchia</taxon>
        <taxon>Heteroconchia</taxon>
        <taxon>Euheterodonta</taxon>
        <taxon>Imparidentia</taxon>
        <taxon>Neoheterodontei</taxon>
        <taxon>Myida</taxon>
        <taxon>Dreissenoidea</taxon>
        <taxon>Dreissenidae</taxon>
        <taxon>Dreissena</taxon>
    </lineage>
</organism>
<dbReference type="EMBL" id="JAIWYP010000007">
    <property type="protein sequence ID" value="KAH3800503.1"/>
    <property type="molecule type" value="Genomic_DNA"/>
</dbReference>
<sequence>MFVVDSKCLNKTILTKFHEDWTQNLTSRDLTRKTASPLGSHIFRRTTTLFKLGKTIKSTNAIQGILPRPFGGHVFRRTGTIFALNLDIIKTNVSKNFELDKDKYWTINVASRLFTR</sequence>
<dbReference type="AlphaFoldDB" id="A0A9D4FNM9"/>
<reference evidence="1" key="1">
    <citation type="journal article" date="2019" name="bioRxiv">
        <title>The Genome of the Zebra Mussel, Dreissena polymorpha: A Resource for Invasive Species Research.</title>
        <authorList>
            <person name="McCartney M.A."/>
            <person name="Auch B."/>
            <person name="Kono T."/>
            <person name="Mallez S."/>
            <person name="Zhang Y."/>
            <person name="Obille A."/>
            <person name="Becker A."/>
            <person name="Abrahante J.E."/>
            <person name="Garbe J."/>
            <person name="Badalamenti J.P."/>
            <person name="Herman A."/>
            <person name="Mangelson H."/>
            <person name="Liachko I."/>
            <person name="Sullivan S."/>
            <person name="Sone E.D."/>
            <person name="Koren S."/>
            <person name="Silverstein K.A.T."/>
            <person name="Beckman K.B."/>
            <person name="Gohl D.M."/>
        </authorList>
    </citation>
    <scope>NUCLEOTIDE SEQUENCE</scope>
    <source>
        <strain evidence="1">Duluth1</strain>
        <tissue evidence="1">Whole animal</tissue>
    </source>
</reference>
<comment type="caution">
    <text evidence="1">The sequence shown here is derived from an EMBL/GenBank/DDBJ whole genome shotgun (WGS) entry which is preliminary data.</text>
</comment>
<protein>
    <submittedName>
        <fullName evidence="1">Uncharacterized protein</fullName>
    </submittedName>
</protein>
<reference evidence="1" key="2">
    <citation type="submission" date="2020-11" db="EMBL/GenBank/DDBJ databases">
        <authorList>
            <person name="McCartney M.A."/>
            <person name="Auch B."/>
            <person name="Kono T."/>
            <person name="Mallez S."/>
            <person name="Becker A."/>
            <person name="Gohl D.M."/>
            <person name="Silverstein K.A.T."/>
            <person name="Koren S."/>
            <person name="Bechman K.B."/>
            <person name="Herman A."/>
            <person name="Abrahante J.E."/>
            <person name="Garbe J."/>
        </authorList>
    </citation>
    <scope>NUCLEOTIDE SEQUENCE</scope>
    <source>
        <strain evidence="1">Duluth1</strain>
        <tissue evidence="1">Whole animal</tissue>
    </source>
</reference>
<evidence type="ECO:0000313" key="2">
    <source>
        <dbReference type="Proteomes" id="UP000828390"/>
    </source>
</evidence>
<keyword evidence="2" id="KW-1185">Reference proteome</keyword>